<dbReference type="Pfam" id="PF01323">
    <property type="entry name" value="DSBA"/>
    <property type="match status" value="1"/>
</dbReference>
<dbReference type="CDD" id="cd03024">
    <property type="entry name" value="DsbA_FrnE"/>
    <property type="match status" value="1"/>
</dbReference>
<dbReference type="SUPFAM" id="SSF52833">
    <property type="entry name" value="Thioredoxin-like"/>
    <property type="match status" value="1"/>
</dbReference>
<sequence length="240" mass="26315">MSEQATADGCRGPVVIEVWSDLGCPWCYVGKHRLERAIAARTDAGRFVVALRSFELHPDAPRTPETIETAFIRSHGGDAEVVRHAESRIQALAQREGLPFSVDRLNANTFDFHRVVRDAEESGRGLALFSLVQDRFFAGDLNPFEADELARVAEQVGLSGRRVRDVLAGDEYADAVRADVKEARDMGAQGVPFMVFDRRFATAGAQTVDVYAQVLDQVIASAPPAARRTAPEPPSPDRAR</sequence>
<proteinExistence type="predicted"/>
<dbReference type="EMBL" id="SZYE01000002">
    <property type="protein sequence ID" value="TKR27368.1"/>
    <property type="molecule type" value="Genomic_DNA"/>
</dbReference>
<dbReference type="GO" id="GO:0016491">
    <property type="term" value="F:oxidoreductase activity"/>
    <property type="evidence" value="ECO:0007669"/>
    <property type="project" value="InterPro"/>
</dbReference>
<comment type="caution">
    <text evidence="2">The sequence shown here is derived from an EMBL/GenBank/DDBJ whole genome shotgun (WGS) entry which is preliminary data.</text>
</comment>
<dbReference type="InterPro" id="IPR001853">
    <property type="entry name" value="DSBA-like_thioredoxin_dom"/>
</dbReference>
<name>A0A7Z8K3P8_9CELL</name>
<evidence type="ECO:0000313" key="3">
    <source>
        <dbReference type="Proteomes" id="UP000308121"/>
    </source>
</evidence>
<evidence type="ECO:0000313" key="2">
    <source>
        <dbReference type="EMBL" id="TKR27368.1"/>
    </source>
</evidence>
<reference evidence="2 3" key="1">
    <citation type="submission" date="2019-05" db="EMBL/GenBank/DDBJ databases">
        <title>Genome sequence of Cellulomonas hominis strain CS1.</title>
        <authorList>
            <person name="Belmont J."/>
            <person name="Maclea K.S."/>
        </authorList>
    </citation>
    <scope>NUCLEOTIDE SEQUENCE [LARGE SCALE GENOMIC DNA]</scope>
    <source>
        <strain evidence="2 3">CS1</strain>
    </source>
</reference>
<dbReference type="OrthoDB" id="9799122at2"/>
<gene>
    <name evidence="2" type="ORF">FA014_00565</name>
</gene>
<dbReference type="Proteomes" id="UP000308121">
    <property type="component" value="Unassembled WGS sequence"/>
</dbReference>
<accession>A0A7Z8K3P8</accession>
<dbReference type="PANTHER" id="PTHR13887:SF41">
    <property type="entry name" value="THIOREDOXIN SUPERFAMILY PROTEIN"/>
    <property type="match status" value="1"/>
</dbReference>
<evidence type="ECO:0000259" key="1">
    <source>
        <dbReference type="Pfam" id="PF01323"/>
    </source>
</evidence>
<feature type="domain" description="DSBA-like thioredoxin" evidence="1">
    <location>
        <begin position="15"/>
        <end position="215"/>
    </location>
</feature>
<dbReference type="AlphaFoldDB" id="A0A7Z8K3P8"/>
<organism evidence="2 3">
    <name type="scientific">Cellulomonas hominis</name>
    <dbReference type="NCBI Taxonomy" id="156981"/>
    <lineage>
        <taxon>Bacteria</taxon>
        <taxon>Bacillati</taxon>
        <taxon>Actinomycetota</taxon>
        <taxon>Actinomycetes</taxon>
        <taxon>Micrococcales</taxon>
        <taxon>Cellulomonadaceae</taxon>
        <taxon>Cellulomonas</taxon>
    </lineage>
</organism>
<dbReference type="PANTHER" id="PTHR13887">
    <property type="entry name" value="GLUTATHIONE S-TRANSFERASE KAPPA"/>
    <property type="match status" value="1"/>
</dbReference>
<dbReference type="InterPro" id="IPR036249">
    <property type="entry name" value="Thioredoxin-like_sf"/>
</dbReference>
<dbReference type="RefSeq" id="WP_154727773.1">
    <property type="nucleotide sequence ID" value="NZ_SZYE01000002.1"/>
</dbReference>
<dbReference type="Gene3D" id="3.40.30.10">
    <property type="entry name" value="Glutaredoxin"/>
    <property type="match status" value="1"/>
</dbReference>
<protein>
    <submittedName>
        <fullName evidence="2">DsbA family oxidoreductase</fullName>
    </submittedName>
</protein>